<comment type="caution">
    <text evidence="1">The sequence shown here is derived from an EMBL/GenBank/DDBJ whole genome shotgun (WGS) entry which is preliminary data.</text>
</comment>
<keyword evidence="2" id="KW-1185">Reference proteome</keyword>
<accession>A0A9C7L9I4</accession>
<dbReference type="RefSeq" id="WP_230495127.1">
    <property type="nucleotide sequence ID" value="NZ_CAKJTG010000003.1"/>
</dbReference>
<evidence type="ECO:0000313" key="1">
    <source>
        <dbReference type="EMBL" id="CAG9606843.1"/>
    </source>
</evidence>
<gene>
    <name evidence="1" type="ORF">NEOCIP111885_00531</name>
</gene>
<proteinExistence type="predicted"/>
<dbReference type="Proteomes" id="UP000789845">
    <property type="component" value="Unassembled WGS sequence"/>
</dbReference>
<dbReference type="AlphaFoldDB" id="A0A9C7L9I4"/>
<organism evidence="1 2">
    <name type="scientific">Pseudoneobacillus rhizosphaerae</name>
    <dbReference type="NCBI Taxonomy" id="2880968"/>
    <lineage>
        <taxon>Bacteria</taxon>
        <taxon>Bacillati</taxon>
        <taxon>Bacillota</taxon>
        <taxon>Bacilli</taxon>
        <taxon>Bacillales</taxon>
        <taxon>Bacillaceae</taxon>
        <taxon>Pseudoneobacillus</taxon>
    </lineage>
</organism>
<evidence type="ECO:0000313" key="2">
    <source>
        <dbReference type="Proteomes" id="UP000789845"/>
    </source>
</evidence>
<sequence length="309" mass="37488">MKCINCRSKVDYQYRINQHGDVFCDDDCYEAYFEENDSCGDDGHPYIDDYESIRSNYIDWVENWENDLVTYAGKRLMLKIDEMLDTIDEVFDSYGDYYRSEGDDGVFSREIYLYLLKFIDLQKVILQWRPKRKVLFYLSFELDDQAFDDRVADWHQLSKHLRLIRAHDLNLKLKKHVYSPDKLSFYFKTKRMLDSVLFELNMRFHDSLSELQTDHGHFCDGKCQELLIVSETPSYQDGWFFCYVCKLNHFPGSFTKEQLQQEIQFYDKWKNRKAAFKKAEWPYFLRKVKRSCRLYELGFPEWIELHYDI</sequence>
<dbReference type="EMBL" id="CAKJTG010000003">
    <property type="protein sequence ID" value="CAG9606843.1"/>
    <property type="molecule type" value="Genomic_DNA"/>
</dbReference>
<name>A0A9C7L9I4_9BACI</name>
<protein>
    <submittedName>
        <fullName evidence="1">Uncharacterized protein</fullName>
    </submittedName>
</protein>
<reference evidence="1" key="1">
    <citation type="submission" date="2021-10" db="EMBL/GenBank/DDBJ databases">
        <authorList>
            <person name="Criscuolo A."/>
        </authorList>
    </citation>
    <scope>NUCLEOTIDE SEQUENCE</scope>
    <source>
        <strain evidence="1">CIP111885</strain>
    </source>
</reference>